<keyword evidence="3" id="KW-1185">Reference proteome</keyword>
<dbReference type="VEuPathDB" id="TrichDB:TVAG_349060"/>
<feature type="transmembrane region" description="Helical" evidence="1">
    <location>
        <begin position="87"/>
        <end position="110"/>
    </location>
</feature>
<dbReference type="AlphaFoldDB" id="A2G4H8"/>
<feature type="transmembrane region" description="Helical" evidence="1">
    <location>
        <begin position="162"/>
        <end position="195"/>
    </location>
</feature>
<keyword evidence="1" id="KW-0472">Membrane</keyword>
<keyword evidence="1" id="KW-1133">Transmembrane helix</keyword>
<dbReference type="GO" id="GO:0016020">
    <property type="term" value="C:membrane"/>
    <property type="evidence" value="ECO:0000318"/>
    <property type="project" value="GO_Central"/>
</dbReference>
<reference evidence="2" key="2">
    <citation type="journal article" date="2007" name="Science">
        <title>Draft genome sequence of the sexually transmitted pathogen Trichomonas vaginalis.</title>
        <authorList>
            <person name="Carlton J.M."/>
            <person name="Hirt R.P."/>
            <person name="Silva J.C."/>
            <person name="Delcher A.L."/>
            <person name="Schatz M."/>
            <person name="Zhao Q."/>
            <person name="Wortman J.R."/>
            <person name="Bidwell S.L."/>
            <person name="Alsmark U.C.M."/>
            <person name="Besteiro S."/>
            <person name="Sicheritz-Ponten T."/>
            <person name="Noel C.J."/>
            <person name="Dacks J.B."/>
            <person name="Foster P.G."/>
            <person name="Simillion C."/>
            <person name="Van de Peer Y."/>
            <person name="Miranda-Saavedra D."/>
            <person name="Barton G.J."/>
            <person name="Westrop G.D."/>
            <person name="Mueller S."/>
            <person name="Dessi D."/>
            <person name="Fiori P.L."/>
            <person name="Ren Q."/>
            <person name="Paulsen I."/>
            <person name="Zhang H."/>
            <person name="Bastida-Corcuera F.D."/>
            <person name="Simoes-Barbosa A."/>
            <person name="Brown M.T."/>
            <person name="Hayes R.D."/>
            <person name="Mukherjee M."/>
            <person name="Okumura C.Y."/>
            <person name="Schneider R."/>
            <person name="Smith A.J."/>
            <person name="Vanacova S."/>
            <person name="Villalvazo M."/>
            <person name="Haas B.J."/>
            <person name="Pertea M."/>
            <person name="Feldblyum T.V."/>
            <person name="Utterback T.R."/>
            <person name="Shu C.L."/>
            <person name="Osoegawa K."/>
            <person name="de Jong P.J."/>
            <person name="Hrdy I."/>
            <person name="Horvathova L."/>
            <person name="Zubacova Z."/>
            <person name="Dolezal P."/>
            <person name="Malik S.B."/>
            <person name="Logsdon J.M. Jr."/>
            <person name="Henze K."/>
            <person name="Gupta A."/>
            <person name="Wang C.C."/>
            <person name="Dunne R.L."/>
            <person name="Upcroft J.A."/>
            <person name="Upcroft P."/>
            <person name="White O."/>
            <person name="Salzberg S.L."/>
            <person name="Tang P."/>
            <person name="Chiu C.-H."/>
            <person name="Lee Y.-S."/>
            <person name="Embley T.M."/>
            <person name="Coombs G.H."/>
            <person name="Mottram J.C."/>
            <person name="Tachezy J."/>
            <person name="Fraser-Liggett C.M."/>
            <person name="Johnson P.J."/>
        </authorList>
    </citation>
    <scope>NUCLEOTIDE SEQUENCE [LARGE SCALE GENOMIC DNA]</scope>
    <source>
        <strain evidence="2">G3</strain>
    </source>
</reference>
<name>A2G4H8_TRIV3</name>
<dbReference type="Proteomes" id="UP000001542">
    <property type="component" value="Unassembled WGS sequence"/>
</dbReference>
<dbReference type="EMBL" id="DS114374">
    <property type="protein sequence ID" value="EAX87944.1"/>
    <property type="molecule type" value="Genomic_DNA"/>
</dbReference>
<dbReference type="InParanoid" id="A2G4H8"/>
<dbReference type="VEuPathDB" id="TrichDB:TVAGG3_0392780"/>
<sequence length="208" mass="23085">MSNISDQITFVNWTGQISKPDIYRPIVTICSAEVQAYSITYKAFNPISHIDSRFLKAPFISEIFALLFLFFAVVGVLNWALHPQFLIPVLISNTLTSISAALLFTSYYIYYTKLPFQQEVSLGLRLICSLFLSLTVILSLITGHMTACGFSIISLDLHTKSAIINIITTLIMGVSLFILDLHISLAISLTAVFVATGGVYKNFRKSDT</sequence>
<accession>A2G4H8</accession>
<evidence type="ECO:0000256" key="1">
    <source>
        <dbReference type="SAM" id="Phobius"/>
    </source>
</evidence>
<feature type="transmembrane region" description="Helical" evidence="1">
    <location>
        <begin position="122"/>
        <end position="142"/>
    </location>
</feature>
<proteinExistence type="predicted"/>
<evidence type="ECO:0000313" key="3">
    <source>
        <dbReference type="Proteomes" id="UP000001542"/>
    </source>
</evidence>
<keyword evidence="1" id="KW-0812">Transmembrane</keyword>
<reference evidence="2" key="1">
    <citation type="submission" date="2006-10" db="EMBL/GenBank/DDBJ databases">
        <authorList>
            <person name="Amadeo P."/>
            <person name="Zhao Q."/>
            <person name="Wortman J."/>
            <person name="Fraser-Liggett C."/>
            <person name="Carlton J."/>
        </authorList>
    </citation>
    <scope>NUCLEOTIDE SEQUENCE</scope>
    <source>
        <strain evidence="2">G3</strain>
    </source>
</reference>
<dbReference type="GO" id="GO:0005794">
    <property type="term" value="C:Golgi apparatus"/>
    <property type="evidence" value="ECO:0000318"/>
    <property type="project" value="GO_Central"/>
</dbReference>
<gene>
    <name evidence="2" type="ORF">TVAG_349060</name>
</gene>
<feature type="transmembrane region" description="Helical" evidence="1">
    <location>
        <begin position="63"/>
        <end position="81"/>
    </location>
</feature>
<evidence type="ECO:0000313" key="2">
    <source>
        <dbReference type="EMBL" id="EAX87944.1"/>
    </source>
</evidence>
<organism evidence="2 3">
    <name type="scientific">Trichomonas vaginalis (strain ATCC PRA-98 / G3)</name>
    <dbReference type="NCBI Taxonomy" id="412133"/>
    <lineage>
        <taxon>Eukaryota</taxon>
        <taxon>Metamonada</taxon>
        <taxon>Parabasalia</taxon>
        <taxon>Trichomonadida</taxon>
        <taxon>Trichomonadidae</taxon>
        <taxon>Trichomonas</taxon>
    </lineage>
</organism>
<protein>
    <submittedName>
        <fullName evidence="2">Uncharacterized protein</fullName>
    </submittedName>
</protein>